<keyword evidence="2" id="KW-0489">Methyltransferase</keyword>
<dbReference type="Proteomes" id="UP000534294">
    <property type="component" value="Unassembled WGS sequence"/>
</dbReference>
<organism evidence="2 3">
    <name type="scientific">Prosthecobacter dejongeii</name>
    <dbReference type="NCBI Taxonomy" id="48465"/>
    <lineage>
        <taxon>Bacteria</taxon>
        <taxon>Pseudomonadati</taxon>
        <taxon>Verrucomicrobiota</taxon>
        <taxon>Verrucomicrobiia</taxon>
        <taxon>Verrucomicrobiales</taxon>
        <taxon>Verrucomicrobiaceae</taxon>
        <taxon>Prosthecobacter</taxon>
    </lineage>
</organism>
<name>A0A7W7YNW3_9BACT</name>
<reference evidence="2 3" key="1">
    <citation type="submission" date="2020-08" db="EMBL/GenBank/DDBJ databases">
        <title>Genomic Encyclopedia of Type Strains, Phase IV (KMG-IV): sequencing the most valuable type-strain genomes for metagenomic binning, comparative biology and taxonomic classification.</title>
        <authorList>
            <person name="Goeker M."/>
        </authorList>
    </citation>
    <scope>NUCLEOTIDE SEQUENCE [LARGE SCALE GENOMIC DNA]</scope>
    <source>
        <strain evidence="2 3">DSM 12251</strain>
    </source>
</reference>
<dbReference type="PANTHER" id="PTHR37524:SF2">
    <property type="entry name" value="RIBOSOMAL RNA METHYLTRANSFERASE FTSJ DOMAIN-CONTAINING PROTEIN"/>
    <property type="match status" value="1"/>
</dbReference>
<dbReference type="EC" id="2.1.1.186" evidence="2"/>
<dbReference type="Pfam" id="PF01728">
    <property type="entry name" value="FtsJ"/>
    <property type="match status" value="1"/>
</dbReference>
<dbReference type="GO" id="GO:0008168">
    <property type="term" value="F:methyltransferase activity"/>
    <property type="evidence" value="ECO:0007669"/>
    <property type="project" value="UniProtKB-KW"/>
</dbReference>
<keyword evidence="2" id="KW-0808">Transferase</keyword>
<dbReference type="RefSeq" id="WP_184211419.1">
    <property type="nucleotide sequence ID" value="NZ_JACHIF010000009.1"/>
</dbReference>
<dbReference type="Gene3D" id="3.40.50.150">
    <property type="entry name" value="Vaccinia Virus protein VP39"/>
    <property type="match status" value="1"/>
</dbReference>
<dbReference type="AlphaFoldDB" id="A0A7W7YNW3"/>
<dbReference type="SUPFAM" id="SSF53335">
    <property type="entry name" value="S-adenosyl-L-methionine-dependent methyltransferases"/>
    <property type="match status" value="1"/>
</dbReference>
<evidence type="ECO:0000259" key="1">
    <source>
        <dbReference type="Pfam" id="PF01728"/>
    </source>
</evidence>
<evidence type="ECO:0000313" key="3">
    <source>
        <dbReference type="Proteomes" id="UP000534294"/>
    </source>
</evidence>
<sequence>MIPPTFVFATCRPGAEAALKREVATRHGGLLTPAFMRPQLITWKVQGELPGHFRLGAWLAQVSGFSLGMAKTPQEVAERAAVVNAAVLNVIPREVSEEGADPETWARVDATGVEVRGLLDLSPKRLPNPGDTVVSVIMGAEGEPMLVGYHRHQPGDLADPVALLRLSLPPEAPSRAWMKMEQALDWLGIQKDIQGRTVLELGSAPGGASHSLLSRGATVFGVDTGAMDARVLAHPAFHHLKVAAGDLRPGMVPDQVDLLVSDMNLEPRVVCQYVEKFASRLRPLGLILTLKINSAKVEAELPDLIHRIRDWAPGPVYVRQLPANRQEVTLVSWQ</sequence>
<dbReference type="PANTHER" id="PTHR37524">
    <property type="entry name" value="RIBOSOMAL RNA LARGE SUBUNIT METHYLTRANSFERASE M"/>
    <property type="match status" value="1"/>
</dbReference>
<gene>
    <name evidence="2" type="ORF">HNQ64_003814</name>
</gene>
<accession>A0A7W7YNW3</accession>
<feature type="domain" description="Ribosomal RNA methyltransferase FtsJ" evidence="1">
    <location>
        <begin position="174"/>
        <end position="264"/>
    </location>
</feature>
<proteinExistence type="predicted"/>
<dbReference type="EMBL" id="JACHIF010000009">
    <property type="protein sequence ID" value="MBB5039539.1"/>
    <property type="molecule type" value="Genomic_DNA"/>
</dbReference>
<keyword evidence="3" id="KW-1185">Reference proteome</keyword>
<dbReference type="InterPro" id="IPR002877">
    <property type="entry name" value="RNA_MeTrfase_FtsJ_dom"/>
</dbReference>
<protein>
    <submittedName>
        <fullName evidence="2">23S rRNA (Cytidine2498-2'-O)-methyltransferase</fullName>
        <ecNumber evidence="2">2.1.1.186</ecNumber>
    </submittedName>
</protein>
<evidence type="ECO:0000313" key="2">
    <source>
        <dbReference type="EMBL" id="MBB5039539.1"/>
    </source>
</evidence>
<dbReference type="GO" id="GO:0032259">
    <property type="term" value="P:methylation"/>
    <property type="evidence" value="ECO:0007669"/>
    <property type="project" value="UniProtKB-KW"/>
</dbReference>
<comment type="caution">
    <text evidence="2">The sequence shown here is derived from an EMBL/GenBank/DDBJ whole genome shotgun (WGS) entry which is preliminary data.</text>
</comment>
<dbReference type="InterPro" id="IPR029063">
    <property type="entry name" value="SAM-dependent_MTases_sf"/>
</dbReference>